<protein>
    <submittedName>
        <fullName evidence="4">Diguanylate cyclase</fullName>
        <ecNumber evidence="4">2.7.7.65</ecNumber>
    </submittedName>
</protein>
<evidence type="ECO:0000313" key="4">
    <source>
        <dbReference type="EMBL" id="MCC8395211.1"/>
    </source>
</evidence>
<feature type="transmembrane region" description="Helical" evidence="2">
    <location>
        <begin position="193"/>
        <end position="213"/>
    </location>
</feature>
<proteinExistence type="predicted"/>
<evidence type="ECO:0000313" key="5">
    <source>
        <dbReference type="Proteomes" id="UP001431019"/>
    </source>
</evidence>
<dbReference type="Gene3D" id="3.30.70.270">
    <property type="match status" value="1"/>
</dbReference>
<gene>
    <name evidence="4" type="ORF">LJ656_21725</name>
</gene>
<dbReference type="EC" id="2.7.7.65" evidence="4"/>
<organism evidence="4 5">
    <name type="scientific">Paraburkholderia sejongensis</name>
    <dbReference type="NCBI Taxonomy" id="2886946"/>
    <lineage>
        <taxon>Bacteria</taxon>
        <taxon>Pseudomonadati</taxon>
        <taxon>Pseudomonadota</taxon>
        <taxon>Betaproteobacteria</taxon>
        <taxon>Burkholderiales</taxon>
        <taxon>Burkholderiaceae</taxon>
        <taxon>Paraburkholderia</taxon>
    </lineage>
</organism>
<keyword evidence="4" id="KW-0808">Transferase</keyword>
<keyword evidence="2" id="KW-0812">Transmembrane</keyword>
<dbReference type="SUPFAM" id="SSF55073">
    <property type="entry name" value="Nucleotide cyclase"/>
    <property type="match status" value="1"/>
</dbReference>
<dbReference type="CDD" id="cd01949">
    <property type="entry name" value="GGDEF"/>
    <property type="match status" value="1"/>
</dbReference>
<name>A0ABS8JZ81_9BURK</name>
<dbReference type="InterPro" id="IPR029787">
    <property type="entry name" value="Nucleotide_cyclase"/>
</dbReference>
<keyword evidence="2" id="KW-1133">Transmembrane helix</keyword>
<comment type="caution">
    <text evidence="4">The sequence shown here is derived from an EMBL/GenBank/DDBJ whole genome shotgun (WGS) entry which is preliminary data.</text>
</comment>
<accession>A0ABS8JZ81</accession>
<reference evidence="4 5" key="1">
    <citation type="submission" date="2021-11" db="EMBL/GenBank/DDBJ databases">
        <authorList>
            <person name="Oh E.-T."/>
            <person name="Kim S.-B."/>
        </authorList>
    </citation>
    <scope>NUCLEOTIDE SEQUENCE [LARGE SCALE GENOMIC DNA]</scope>
    <source>
        <strain evidence="4 5">MMS20-SJTR3</strain>
    </source>
</reference>
<feature type="domain" description="GGDEF" evidence="3">
    <location>
        <begin position="261"/>
        <end position="393"/>
    </location>
</feature>
<dbReference type="EMBL" id="JAJITD010000011">
    <property type="protein sequence ID" value="MCC8395211.1"/>
    <property type="molecule type" value="Genomic_DNA"/>
</dbReference>
<dbReference type="GO" id="GO:0052621">
    <property type="term" value="F:diguanylate cyclase activity"/>
    <property type="evidence" value="ECO:0007669"/>
    <property type="project" value="UniProtKB-EC"/>
</dbReference>
<sequence length="400" mass="42090">MVALVCLQIGLLYLATQVRMVLSDQLRQEYAALVLDAAARADSAREQWAVWQRVPVALAKHDAEFAKGYGEARAAYVRHFASFAALVNASPAPAPHVPLELAATAAMAAAGATAATPRSDAAAASHPQENAARSGAAGTDRSPAAGAGGHPNPSPAPTADAAIVLRGVAAYWRAQRDASSADLRLRVTHVARVLIALAALLFLMLFSALGMYAKRNRQLVGQSHEFEHASLHDALTGLPNRRKLQSALDGAGDAPGSPADARMAVLYVDLDGFKQVNDSYGHRMGDEFLAAVSARFLASVRKSDLVARIGGDEFAVLVPAFSSQAELAEIARRLIACVIDTDEEMGLGLVRASIGIASFPDDVDDHRRLLAVADAAMYEVKRGGKNGYAFATHGGRQAPA</sequence>
<dbReference type="SMART" id="SM00267">
    <property type="entry name" value="GGDEF"/>
    <property type="match status" value="1"/>
</dbReference>
<dbReference type="InterPro" id="IPR000160">
    <property type="entry name" value="GGDEF_dom"/>
</dbReference>
<keyword evidence="4" id="KW-0548">Nucleotidyltransferase</keyword>
<dbReference type="PANTHER" id="PTHR46663:SF2">
    <property type="entry name" value="GGDEF DOMAIN-CONTAINING PROTEIN"/>
    <property type="match status" value="1"/>
</dbReference>
<evidence type="ECO:0000256" key="2">
    <source>
        <dbReference type="SAM" id="Phobius"/>
    </source>
</evidence>
<dbReference type="NCBIfam" id="TIGR00254">
    <property type="entry name" value="GGDEF"/>
    <property type="match status" value="1"/>
</dbReference>
<dbReference type="Pfam" id="PF00990">
    <property type="entry name" value="GGDEF"/>
    <property type="match status" value="1"/>
</dbReference>
<keyword evidence="5" id="KW-1185">Reference proteome</keyword>
<evidence type="ECO:0000256" key="1">
    <source>
        <dbReference type="SAM" id="MobiDB-lite"/>
    </source>
</evidence>
<keyword evidence="2" id="KW-0472">Membrane</keyword>
<dbReference type="PANTHER" id="PTHR46663">
    <property type="entry name" value="DIGUANYLATE CYCLASE DGCT-RELATED"/>
    <property type="match status" value="1"/>
</dbReference>
<dbReference type="Proteomes" id="UP001431019">
    <property type="component" value="Unassembled WGS sequence"/>
</dbReference>
<evidence type="ECO:0000259" key="3">
    <source>
        <dbReference type="PROSITE" id="PS50887"/>
    </source>
</evidence>
<feature type="region of interest" description="Disordered" evidence="1">
    <location>
        <begin position="118"/>
        <end position="158"/>
    </location>
</feature>
<dbReference type="PROSITE" id="PS50887">
    <property type="entry name" value="GGDEF"/>
    <property type="match status" value="1"/>
</dbReference>
<dbReference type="InterPro" id="IPR052163">
    <property type="entry name" value="DGC-Regulatory_Protein"/>
</dbReference>
<dbReference type="InterPro" id="IPR043128">
    <property type="entry name" value="Rev_trsase/Diguanyl_cyclase"/>
</dbReference>